<evidence type="ECO:0000256" key="7">
    <source>
        <dbReference type="HAMAP-Rule" id="MF_00109"/>
    </source>
</evidence>
<comment type="pathway">
    <text evidence="7">Metabolic intermediate biosynthesis; chorismate biosynthesis; chorismate from D-erythrose 4-phosphate and phosphoenolpyruvate: step 5/7.</text>
</comment>
<accession>B4W3M4</accession>
<reference evidence="8 9" key="1">
    <citation type="submission" date="2008-07" db="EMBL/GenBank/DDBJ databases">
        <authorList>
            <person name="Tandeau de Marsac N."/>
            <person name="Ferriera S."/>
            <person name="Johnson J."/>
            <person name="Kravitz S."/>
            <person name="Beeson K."/>
            <person name="Sutton G."/>
            <person name="Rogers Y.-H."/>
            <person name="Friedman R."/>
            <person name="Frazier M."/>
            <person name="Venter J.C."/>
        </authorList>
    </citation>
    <scope>NUCLEOTIDE SEQUENCE [LARGE SCALE GENOMIC DNA]</scope>
    <source>
        <strain evidence="8 9">PCC 7420</strain>
    </source>
</reference>
<dbReference type="SUPFAM" id="SSF52540">
    <property type="entry name" value="P-loop containing nucleoside triphosphate hydrolases"/>
    <property type="match status" value="1"/>
</dbReference>
<dbReference type="Pfam" id="PF01202">
    <property type="entry name" value="SKI"/>
    <property type="match status" value="1"/>
</dbReference>
<dbReference type="Proteomes" id="UP000003835">
    <property type="component" value="Unassembled WGS sequence"/>
</dbReference>
<comment type="similarity">
    <text evidence="7">Belongs to the shikimate kinase family.</text>
</comment>
<proteinExistence type="inferred from homology"/>
<keyword evidence="5 7" id="KW-0067">ATP-binding</keyword>
<dbReference type="GO" id="GO:0004765">
    <property type="term" value="F:shikimate kinase activity"/>
    <property type="evidence" value="ECO:0007669"/>
    <property type="project" value="UniProtKB-UniRule"/>
</dbReference>
<dbReference type="InterPro" id="IPR027417">
    <property type="entry name" value="P-loop_NTPase"/>
</dbReference>
<evidence type="ECO:0000256" key="1">
    <source>
        <dbReference type="ARBA" id="ARBA00022605"/>
    </source>
</evidence>
<dbReference type="HAMAP" id="MF_00109">
    <property type="entry name" value="Shikimate_kinase"/>
    <property type="match status" value="1"/>
</dbReference>
<dbReference type="STRING" id="118168.MC7420_2773"/>
<evidence type="ECO:0000256" key="3">
    <source>
        <dbReference type="ARBA" id="ARBA00022741"/>
    </source>
</evidence>
<protein>
    <recommendedName>
        <fullName evidence="7">Shikimate kinase</fullName>
        <shortName evidence="7">SK</shortName>
        <ecNumber evidence="7">2.7.1.71</ecNumber>
    </recommendedName>
</protein>
<comment type="caution">
    <text evidence="7">Lacks conserved residue(s) required for the propagation of feature annotation.</text>
</comment>
<comment type="function">
    <text evidence="7">Catalyzes the specific phosphorylation of the 3-hydroxyl group of shikimic acid using ATP as a cosubstrate.</text>
</comment>
<organism evidence="8 9">
    <name type="scientific">Coleofasciculus chthonoplastes PCC 7420</name>
    <dbReference type="NCBI Taxonomy" id="118168"/>
    <lineage>
        <taxon>Bacteria</taxon>
        <taxon>Bacillati</taxon>
        <taxon>Cyanobacteriota</taxon>
        <taxon>Cyanophyceae</taxon>
        <taxon>Coleofasciculales</taxon>
        <taxon>Coleofasciculaceae</taxon>
        <taxon>Coleofasciculus</taxon>
    </lineage>
</organism>
<keyword evidence="1 7" id="KW-0028">Amino-acid biosynthesis</keyword>
<feature type="binding site" evidence="7">
    <location>
        <position position="40"/>
    </location>
    <ligand>
        <name>substrate</name>
    </ligand>
</feature>
<dbReference type="InterPro" id="IPR031322">
    <property type="entry name" value="Shikimate/glucono_kinase"/>
</dbReference>
<feature type="binding site" evidence="7">
    <location>
        <position position="64"/>
    </location>
    <ligand>
        <name>substrate</name>
    </ligand>
</feature>
<comment type="catalytic activity">
    <reaction evidence="7">
        <text>shikimate + ATP = 3-phosphoshikimate + ADP + H(+)</text>
        <dbReference type="Rhea" id="RHEA:13121"/>
        <dbReference type="ChEBI" id="CHEBI:15378"/>
        <dbReference type="ChEBI" id="CHEBI:30616"/>
        <dbReference type="ChEBI" id="CHEBI:36208"/>
        <dbReference type="ChEBI" id="CHEBI:145989"/>
        <dbReference type="ChEBI" id="CHEBI:456216"/>
        <dbReference type="EC" id="2.7.1.71"/>
    </reaction>
</comment>
<dbReference type="CDD" id="cd00464">
    <property type="entry name" value="SK"/>
    <property type="match status" value="1"/>
</dbReference>
<evidence type="ECO:0000256" key="2">
    <source>
        <dbReference type="ARBA" id="ARBA00022679"/>
    </source>
</evidence>
<dbReference type="GO" id="GO:0000287">
    <property type="term" value="F:magnesium ion binding"/>
    <property type="evidence" value="ECO:0007669"/>
    <property type="project" value="UniProtKB-UniRule"/>
</dbReference>
<dbReference type="PANTHER" id="PTHR21087:SF16">
    <property type="entry name" value="SHIKIMATE KINASE 1, CHLOROPLASTIC"/>
    <property type="match status" value="1"/>
</dbReference>
<dbReference type="EMBL" id="DS989875">
    <property type="protein sequence ID" value="EDX71212.1"/>
    <property type="molecule type" value="Genomic_DNA"/>
</dbReference>
<dbReference type="InterPro" id="IPR000623">
    <property type="entry name" value="Shikimate_kinase/TSH1"/>
</dbReference>
<keyword evidence="7" id="KW-0479">Metal-binding</keyword>
<dbReference type="GO" id="GO:0005829">
    <property type="term" value="C:cytosol"/>
    <property type="evidence" value="ECO:0007669"/>
    <property type="project" value="TreeGrafter"/>
</dbReference>
<evidence type="ECO:0000256" key="6">
    <source>
        <dbReference type="ARBA" id="ARBA00023141"/>
    </source>
</evidence>
<name>B4W3M4_9CYAN</name>
<keyword evidence="7" id="KW-0963">Cytoplasm</keyword>
<comment type="subcellular location">
    <subcellularLocation>
        <location evidence="7">Cytoplasm</location>
    </subcellularLocation>
</comment>
<dbReference type="GO" id="GO:0009423">
    <property type="term" value="P:chorismate biosynthetic process"/>
    <property type="evidence" value="ECO:0007669"/>
    <property type="project" value="UniProtKB-UniRule"/>
</dbReference>
<dbReference type="PANTHER" id="PTHR21087">
    <property type="entry name" value="SHIKIMATE KINASE"/>
    <property type="match status" value="1"/>
</dbReference>
<feature type="binding site" evidence="7">
    <location>
        <position position="142"/>
    </location>
    <ligand>
        <name>substrate</name>
    </ligand>
</feature>
<evidence type="ECO:0000256" key="4">
    <source>
        <dbReference type="ARBA" id="ARBA00022777"/>
    </source>
</evidence>
<gene>
    <name evidence="7" type="primary">aroK</name>
    <name evidence="8" type="ORF">MC7420_2773</name>
</gene>
<evidence type="ECO:0000256" key="5">
    <source>
        <dbReference type="ARBA" id="ARBA00022840"/>
    </source>
</evidence>
<dbReference type="AlphaFoldDB" id="B4W3M4"/>
<feature type="binding site" evidence="7">
    <location>
        <position position="123"/>
    </location>
    <ligand>
        <name>ATP</name>
        <dbReference type="ChEBI" id="CHEBI:30616"/>
    </ligand>
</feature>
<evidence type="ECO:0000313" key="8">
    <source>
        <dbReference type="EMBL" id="EDX71212.1"/>
    </source>
</evidence>
<dbReference type="GO" id="GO:0009073">
    <property type="term" value="P:aromatic amino acid family biosynthetic process"/>
    <property type="evidence" value="ECO:0007669"/>
    <property type="project" value="UniProtKB-KW"/>
</dbReference>
<dbReference type="UniPathway" id="UPA00053">
    <property type="reaction ID" value="UER00088"/>
</dbReference>
<feature type="binding site" evidence="7">
    <location>
        <position position="86"/>
    </location>
    <ligand>
        <name>substrate</name>
    </ligand>
</feature>
<feature type="binding site" evidence="7">
    <location>
        <position position="22"/>
    </location>
    <ligand>
        <name>Mg(2+)</name>
        <dbReference type="ChEBI" id="CHEBI:18420"/>
    </ligand>
</feature>
<dbReference type="GO" id="GO:0005524">
    <property type="term" value="F:ATP binding"/>
    <property type="evidence" value="ECO:0007669"/>
    <property type="project" value="UniProtKB-UniRule"/>
</dbReference>
<keyword evidence="3 7" id="KW-0547">Nucleotide-binding</keyword>
<dbReference type="Gene3D" id="3.40.50.300">
    <property type="entry name" value="P-loop containing nucleotide triphosphate hydrolases"/>
    <property type="match status" value="1"/>
</dbReference>
<comment type="cofactor">
    <cofactor evidence="7">
        <name>Mg(2+)</name>
        <dbReference type="ChEBI" id="CHEBI:18420"/>
    </cofactor>
    <text evidence="7">Binds 1 Mg(2+) ion per subunit.</text>
</comment>
<keyword evidence="4 7" id="KW-0418">Kinase</keyword>
<dbReference type="eggNOG" id="COG0703">
    <property type="taxonomic scope" value="Bacteria"/>
</dbReference>
<dbReference type="GO" id="GO:0008652">
    <property type="term" value="P:amino acid biosynthetic process"/>
    <property type="evidence" value="ECO:0007669"/>
    <property type="project" value="UniProtKB-KW"/>
</dbReference>
<keyword evidence="2 7" id="KW-0808">Transferase</keyword>
<dbReference type="EC" id="2.7.1.71" evidence="7"/>
<evidence type="ECO:0000313" key="9">
    <source>
        <dbReference type="Proteomes" id="UP000003835"/>
    </source>
</evidence>
<dbReference type="PRINTS" id="PR01100">
    <property type="entry name" value="SHIKIMTKNASE"/>
</dbReference>
<comment type="subunit">
    <text evidence="7">Monomer.</text>
</comment>
<keyword evidence="7" id="KW-0460">Magnesium</keyword>
<sequence>MMNDLLKGINVYLIGMMGVGKTTVGQRLAKELGYRFVDTDVLIEQVAGQTINQIFADRGEDEFRQLEAQVLSEVSAYTNLTVATGGGIVLKQMNWSYLHQGLIVWLDAPVDLLIQRLQDDTTRPLLQTTDPTAALQNLLDKRRLMYAEADLHIPISVSDTPEFITSQIMAAIPSVLK</sequence>
<keyword evidence="9" id="KW-1185">Reference proteome</keyword>
<dbReference type="HOGENOM" id="CLU_057607_2_3_3"/>
<keyword evidence="6 7" id="KW-0057">Aromatic amino acid biosynthesis</keyword>
<feature type="binding site" evidence="7">
    <location>
        <begin position="18"/>
        <end position="23"/>
    </location>
    <ligand>
        <name>ATP</name>
        <dbReference type="ChEBI" id="CHEBI:30616"/>
    </ligand>
</feature>